<keyword evidence="1" id="KW-0812">Transmembrane</keyword>
<accession>A0AAE9YZ61</accession>
<keyword evidence="1" id="KW-1133">Transmembrane helix</keyword>
<evidence type="ECO:0000256" key="1">
    <source>
        <dbReference type="SAM" id="Phobius"/>
    </source>
</evidence>
<keyword evidence="3" id="KW-1185">Reference proteome</keyword>
<keyword evidence="1" id="KW-0472">Membrane</keyword>
<dbReference type="KEGG" id="tvd:SG34_021265"/>
<organism evidence="2 3">
    <name type="scientific">Thalassomonas viridans</name>
    <dbReference type="NCBI Taxonomy" id="137584"/>
    <lineage>
        <taxon>Bacteria</taxon>
        <taxon>Pseudomonadati</taxon>
        <taxon>Pseudomonadota</taxon>
        <taxon>Gammaproteobacteria</taxon>
        <taxon>Alteromonadales</taxon>
        <taxon>Colwelliaceae</taxon>
        <taxon>Thalassomonas</taxon>
    </lineage>
</organism>
<proteinExistence type="predicted"/>
<dbReference type="RefSeq" id="WP_044839660.1">
    <property type="nucleotide sequence ID" value="NZ_CP059733.1"/>
</dbReference>
<feature type="transmembrane region" description="Helical" evidence="1">
    <location>
        <begin position="74"/>
        <end position="94"/>
    </location>
</feature>
<reference evidence="2 3" key="1">
    <citation type="journal article" date="2015" name="Genome Announc.">
        <title>Draft Genome Sequences of Marine Isolates of Thalassomonas viridans and Thalassomonas actiniarum.</title>
        <authorList>
            <person name="Olonade I."/>
            <person name="van Zyl L.J."/>
            <person name="Trindade M."/>
        </authorList>
    </citation>
    <scope>NUCLEOTIDE SEQUENCE [LARGE SCALE GENOMIC DNA]</scope>
    <source>
        <strain evidence="2 3">XOM25</strain>
    </source>
</reference>
<feature type="transmembrane region" description="Helical" evidence="1">
    <location>
        <begin position="100"/>
        <end position="121"/>
    </location>
</feature>
<protein>
    <submittedName>
        <fullName evidence="2">Uncharacterized protein</fullName>
    </submittedName>
</protein>
<reference evidence="2 3" key="2">
    <citation type="journal article" date="2022" name="Mar. Drugs">
        <title>Bioassay-Guided Fractionation Leads to the Detection of Cholic Acid Generated by the Rare Thalassomonas sp.</title>
        <authorList>
            <person name="Pheiffer F."/>
            <person name="Schneider Y.K."/>
            <person name="Hansen E.H."/>
            <person name="Andersen J.H."/>
            <person name="Isaksson J."/>
            <person name="Busche T."/>
            <person name="R C."/>
            <person name="Kalinowski J."/>
            <person name="Zyl L.V."/>
            <person name="Trindade M."/>
        </authorList>
    </citation>
    <scope>NUCLEOTIDE SEQUENCE [LARGE SCALE GENOMIC DNA]</scope>
    <source>
        <strain evidence="2 3">XOM25</strain>
    </source>
</reference>
<dbReference type="Proteomes" id="UP000032352">
    <property type="component" value="Chromosome"/>
</dbReference>
<name>A0AAE9YZ61_9GAMM</name>
<feature type="transmembrane region" description="Helical" evidence="1">
    <location>
        <begin position="12"/>
        <end position="32"/>
    </location>
</feature>
<evidence type="ECO:0000313" key="2">
    <source>
        <dbReference type="EMBL" id="WDE03881.1"/>
    </source>
</evidence>
<evidence type="ECO:0000313" key="3">
    <source>
        <dbReference type="Proteomes" id="UP000032352"/>
    </source>
</evidence>
<feature type="transmembrane region" description="Helical" evidence="1">
    <location>
        <begin position="44"/>
        <end position="65"/>
    </location>
</feature>
<sequence>MSDTSPNTRRLPQAIAANALFSFTSGTVFMLARDVLIPHIPLPPLLWTLLGACLIAFSVQLAFMVKNRAWAEKLIVPVILSDIAWVVLTSIALVCYQSQLSGPGIALIVGVNLVVATLAWFQAQAYLKKRTKIKVA</sequence>
<gene>
    <name evidence="2" type="ORF">SG34_021265</name>
</gene>
<dbReference type="EMBL" id="CP059733">
    <property type="protein sequence ID" value="WDE03881.1"/>
    <property type="molecule type" value="Genomic_DNA"/>
</dbReference>
<dbReference type="AlphaFoldDB" id="A0AAE9YZ61"/>